<keyword evidence="1" id="KW-0812">Transmembrane</keyword>
<keyword evidence="1" id="KW-1133">Transmembrane helix</keyword>
<gene>
    <name evidence="2" type="primary">amaP</name>
    <name evidence="2" type="ORF">KDA82_14845</name>
</gene>
<name>A0A8T4IPR9_9ACTN</name>
<dbReference type="AlphaFoldDB" id="A0A8T4IPR9"/>
<feature type="transmembrane region" description="Helical" evidence="1">
    <location>
        <begin position="66"/>
        <end position="87"/>
    </location>
</feature>
<proteinExistence type="predicted"/>
<keyword evidence="1" id="KW-0472">Membrane</keyword>
<comment type="caution">
    <text evidence="2">The sequence shown here is derived from an EMBL/GenBank/DDBJ whole genome shotgun (WGS) entry which is preliminary data.</text>
</comment>
<reference evidence="2" key="1">
    <citation type="submission" date="2021-04" db="EMBL/GenBank/DDBJ databases">
        <title>Sequencing of actinobacteria type strains.</title>
        <authorList>
            <person name="Nguyen G.-S."/>
            <person name="Wentzel A."/>
        </authorList>
    </citation>
    <scope>NUCLEOTIDE SEQUENCE</scope>
    <source>
        <strain evidence="2">DSM 42095</strain>
    </source>
</reference>
<protein>
    <submittedName>
        <fullName evidence="2">Alkaline shock response membrane anchor protein AmaP</fullName>
    </submittedName>
</protein>
<evidence type="ECO:0000313" key="3">
    <source>
        <dbReference type="Proteomes" id="UP000675554"/>
    </source>
</evidence>
<organism evidence="2 3">
    <name type="scientific">Streptomyces daliensis</name>
    <dbReference type="NCBI Taxonomy" id="299421"/>
    <lineage>
        <taxon>Bacteria</taxon>
        <taxon>Bacillati</taxon>
        <taxon>Actinomycetota</taxon>
        <taxon>Actinomycetes</taxon>
        <taxon>Kitasatosporales</taxon>
        <taxon>Streptomycetaceae</taxon>
        <taxon>Streptomyces</taxon>
    </lineage>
</organism>
<sequence>MLRAVNRVLLGLVGVLLLALGLALLLGGLDLASRWGLDLPSAWPWQDPDDVALSDGDRTKWRAEGWWWPVVLAVLAVLAVLLLWWLLAQLRRRRLGEVLVDSGDGAGALLRGRALEDVLAAEAESLKGVGRARVALTGRRSQPGARVGLLLEPHAEPGAAVRQLGAEALEHARASAGLERLPAEVRLRCARHRAERVS</sequence>
<evidence type="ECO:0000256" key="1">
    <source>
        <dbReference type="SAM" id="Phobius"/>
    </source>
</evidence>
<dbReference type="Proteomes" id="UP000675554">
    <property type="component" value="Unassembled WGS sequence"/>
</dbReference>
<dbReference type="NCBIfam" id="NF033218">
    <property type="entry name" value="anchor_AmaP"/>
    <property type="match status" value="1"/>
</dbReference>
<keyword evidence="3" id="KW-1185">Reference proteome</keyword>
<dbReference type="EMBL" id="JAGSMN010000318">
    <property type="protein sequence ID" value="MBR7674271.1"/>
    <property type="molecule type" value="Genomic_DNA"/>
</dbReference>
<evidence type="ECO:0000313" key="2">
    <source>
        <dbReference type="EMBL" id="MBR7674271.1"/>
    </source>
</evidence>
<accession>A0A8T4IPR9</accession>